<dbReference type="InterPro" id="IPR014753">
    <property type="entry name" value="Arrestin_N"/>
</dbReference>
<dbReference type="PANTHER" id="PTHR11792">
    <property type="entry name" value="ARRESTIN"/>
    <property type="match status" value="1"/>
</dbReference>
<feature type="region of interest" description="Disordered" evidence="2">
    <location>
        <begin position="199"/>
        <end position="227"/>
    </location>
</feature>
<proteinExistence type="inferred from homology"/>
<dbReference type="VEuPathDB" id="VectorBase:AARA006869"/>
<dbReference type="SMART" id="SM01017">
    <property type="entry name" value="Arrestin_C"/>
    <property type="match status" value="1"/>
</dbReference>
<feature type="region of interest" description="Disordered" evidence="2">
    <location>
        <begin position="642"/>
        <end position="672"/>
    </location>
</feature>
<dbReference type="SUPFAM" id="SSF81296">
    <property type="entry name" value="E set domains"/>
    <property type="match status" value="2"/>
</dbReference>
<evidence type="ECO:0000313" key="5">
    <source>
        <dbReference type="Proteomes" id="UP000075840"/>
    </source>
</evidence>
<dbReference type="GO" id="GO:0001664">
    <property type="term" value="F:G protein-coupled receptor binding"/>
    <property type="evidence" value="ECO:0007669"/>
    <property type="project" value="TreeGrafter"/>
</dbReference>
<reference evidence="4" key="1">
    <citation type="submission" date="2022-08" db="UniProtKB">
        <authorList>
            <consortium name="EnsemblMetazoa"/>
        </authorList>
    </citation>
    <scope>IDENTIFICATION</scope>
    <source>
        <strain evidence="4">Dongola</strain>
    </source>
</reference>
<evidence type="ECO:0000256" key="2">
    <source>
        <dbReference type="SAM" id="MobiDB-lite"/>
    </source>
</evidence>
<dbReference type="InterPro" id="IPR014756">
    <property type="entry name" value="Ig_E-set"/>
</dbReference>
<dbReference type="EMBL" id="APCN01002026">
    <property type="status" value="NOT_ANNOTATED_CDS"/>
    <property type="molecule type" value="Genomic_DNA"/>
</dbReference>
<dbReference type="Gene3D" id="2.60.40.640">
    <property type="match status" value="1"/>
</dbReference>
<dbReference type="AlphaFoldDB" id="A0A182HZZ1"/>
<dbReference type="InterPro" id="IPR014752">
    <property type="entry name" value="Arrestin-like_C"/>
</dbReference>
<evidence type="ECO:0000313" key="4">
    <source>
        <dbReference type="EnsemblMetazoa" id="AARA006869-PA"/>
    </source>
</evidence>
<dbReference type="Proteomes" id="UP000075840">
    <property type="component" value="Unassembled WGS sequence"/>
</dbReference>
<evidence type="ECO:0000256" key="1">
    <source>
        <dbReference type="ARBA" id="ARBA00005298"/>
    </source>
</evidence>
<dbReference type="EnsemblMetazoa" id="AARA006869-RA">
    <property type="protein sequence ID" value="AARA006869-PA"/>
    <property type="gene ID" value="AARA006869"/>
</dbReference>
<comment type="similarity">
    <text evidence="1">Belongs to the arrestin family.</text>
</comment>
<evidence type="ECO:0000259" key="3">
    <source>
        <dbReference type="SMART" id="SM01017"/>
    </source>
</evidence>
<name>A0A182HZZ1_ANOAR</name>
<dbReference type="VEuPathDB" id="VectorBase:AARA21_013376"/>
<dbReference type="GO" id="GO:0005737">
    <property type="term" value="C:cytoplasm"/>
    <property type="evidence" value="ECO:0007669"/>
    <property type="project" value="TreeGrafter"/>
</dbReference>
<dbReference type="GO" id="GO:0002031">
    <property type="term" value="P:G protein-coupled receptor internalization"/>
    <property type="evidence" value="ECO:0007669"/>
    <property type="project" value="TreeGrafter"/>
</dbReference>
<keyword evidence="5" id="KW-1185">Reference proteome</keyword>
<feature type="domain" description="Arrestin C-terminal-like" evidence="3">
    <location>
        <begin position="293"/>
        <end position="464"/>
    </location>
</feature>
<dbReference type="Pfam" id="PF02752">
    <property type="entry name" value="Arrestin_C"/>
    <property type="match status" value="1"/>
</dbReference>
<dbReference type="FunFam" id="2.60.40.640:FF:000031">
    <property type="entry name" value="Uncharacterized protein, isoform A"/>
    <property type="match status" value="1"/>
</dbReference>
<accession>A0A182HZZ1</accession>
<dbReference type="InterPro" id="IPR011022">
    <property type="entry name" value="Arrestin_C-like"/>
</dbReference>
<protein>
    <recommendedName>
        <fullName evidence="3">Arrestin C-terminal-like domain-containing protein</fullName>
    </recommendedName>
</protein>
<feature type="compositionally biased region" description="Basic and acidic residues" evidence="2">
    <location>
        <begin position="21"/>
        <end position="30"/>
    </location>
</feature>
<dbReference type="PANTHER" id="PTHR11792:SF18">
    <property type="entry name" value="FI20035P1"/>
    <property type="match status" value="1"/>
</dbReference>
<dbReference type="InterPro" id="IPR000698">
    <property type="entry name" value="Arrestin"/>
</dbReference>
<organism evidence="4 5">
    <name type="scientific">Anopheles arabiensis</name>
    <name type="common">Mosquito</name>
    <dbReference type="NCBI Taxonomy" id="7173"/>
    <lineage>
        <taxon>Eukaryota</taxon>
        <taxon>Metazoa</taxon>
        <taxon>Ecdysozoa</taxon>
        <taxon>Arthropoda</taxon>
        <taxon>Hexapoda</taxon>
        <taxon>Insecta</taxon>
        <taxon>Pterygota</taxon>
        <taxon>Neoptera</taxon>
        <taxon>Endopterygota</taxon>
        <taxon>Diptera</taxon>
        <taxon>Nematocera</taxon>
        <taxon>Culicoidea</taxon>
        <taxon>Culicidae</taxon>
        <taxon>Anophelinae</taxon>
        <taxon>Anopheles</taxon>
    </lineage>
</organism>
<sequence>MLKERDDQDQEICKAPSPSSTEDRKLHDASDADPVGSQRVYKKTSSNQLLTLYLGSRELVARKGVIEPLKGVLYIDSKIINEAKIYGQLTLTFRYGREDEEVMGLKFCNEAVIALQQFWPRPVTAETDSLTPLQEALLERLGKNAIPFALEIGTLAPPSVQLLPAKRYTGAPIGTSYDVRVYTAPAALETATVNNSYGGDASGGPAGPKSPPALIPQASIGTDTSAQSATTIPRALRLRLSPKSLKLSSLHRHSSSVDSTNGGIKSYGDHAIIELTETNKGPQVSVDKPFLWADGRVNLKASLNKAAYVHGENVTVTLDIKNDSRKIVRKIRLVAVQHVDVCMFSNGKFKNIVAEVDVSKHIGPGDTLHASYSLLPVRGTTKNWIAVEGALFSSNSADPSSSAYNSKLATSAPRGMLSAPATTAEEKNVFAIYVSYYVKVKLILSSMGGEVSLKLPFVLGNVELSSADATKPPDTLSGLKRLRELRRKSSAIATNGGVGGSLDFTPCRSPLSKELSLRDVDEPPLEVDEGGAARVRNLNQHNQNLSPGSRRNVSPTIAADRATAGGGEQEQQATINSRRELFKNSKFNDNLNSTIDIITEDFQTITANISSLIAKSDSSKSNLNEAGVSCCNQEISVEAQIHCPQSVGPEQAPEDPGPGGSTPQRSPQREEH</sequence>
<dbReference type="GO" id="GO:0007165">
    <property type="term" value="P:signal transduction"/>
    <property type="evidence" value="ECO:0007669"/>
    <property type="project" value="InterPro"/>
</dbReference>
<dbReference type="PRINTS" id="PR00309">
    <property type="entry name" value="ARRESTIN"/>
</dbReference>
<dbReference type="Gene3D" id="2.60.40.840">
    <property type="match status" value="1"/>
</dbReference>
<feature type="region of interest" description="Disordered" evidence="2">
    <location>
        <begin position="1"/>
        <end position="38"/>
    </location>
</feature>